<feature type="region of interest" description="Disordered" evidence="1">
    <location>
        <begin position="106"/>
        <end position="128"/>
    </location>
</feature>
<dbReference type="Pfam" id="PF13411">
    <property type="entry name" value="MerR_1"/>
    <property type="match status" value="1"/>
</dbReference>
<protein>
    <recommendedName>
        <fullName evidence="2">HTH merR-type domain-containing protein</fullName>
    </recommendedName>
</protein>
<evidence type="ECO:0000256" key="1">
    <source>
        <dbReference type="SAM" id="MobiDB-lite"/>
    </source>
</evidence>
<gene>
    <name evidence="3" type="ORF">GCM10022408_37470</name>
</gene>
<dbReference type="InterPro" id="IPR000551">
    <property type="entry name" value="MerR-type_HTH_dom"/>
</dbReference>
<evidence type="ECO:0000259" key="2">
    <source>
        <dbReference type="Pfam" id="PF13411"/>
    </source>
</evidence>
<reference evidence="4" key="1">
    <citation type="journal article" date="2019" name="Int. J. Syst. Evol. Microbiol.">
        <title>The Global Catalogue of Microorganisms (GCM) 10K type strain sequencing project: providing services to taxonomists for standard genome sequencing and annotation.</title>
        <authorList>
            <consortium name="The Broad Institute Genomics Platform"/>
            <consortium name="The Broad Institute Genome Sequencing Center for Infectious Disease"/>
            <person name="Wu L."/>
            <person name="Ma J."/>
        </authorList>
    </citation>
    <scope>NUCLEOTIDE SEQUENCE [LARGE SCALE GENOMIC DNA]</scope>
    <source>
        <strain evidence="4">JCM 17224</strain>
    </source>
</reference>
<keyword evidence="4" id="KW-1185">Reference proteome</keyword>
<organism evidence="3 4">
    <name type="scientific">Hymenobacter fastidiosus</name>
    <dbReference type="NCBI Taxonomy" id="486264"/>
    <lineage>
        <taxon>Bacteria</taxon>
        <taxon>Pseudomonadati</taxon>
        <taxon>Bacteroidota</taxon>
        <taxon>Cytophagia</taxon>
        <taxon>Cytophagales</taxon>
        <taxon>Hymenobacteraceae</taxon>
        <taxon>Hymenobacter</taxon>
    </lineage>
</organism>
<dbReference type="EMBL" id="BAABDJ010000040">
    <property type="protein sequence ID" value="GAA4019818.1"/>
    <property type="molecule type" value="Genomic_DNA"/>
</dbReference>
<proteinExistence type="predicted"/>
<name>A0ABP7T1T9_9BACT</name>
<dbReference type="InterPro" id="IPR009061">
    <property type="entry name" value="DNA-bd_dom_put_sf"/>
</dbReference>
<feature type="domain" description="HTH merR-type" evidence="2">
    <location>
        <begin position="60"/>
        <end position="101"/>
    </location>
</feature>
<evidence type="ECO:0000313" key="4">
    <source>
        <dbReference type="Proteomes" id="UP001500567"/>
    </source>
</evidence>
<feature type="compositionally biased region" description="Basic residues" evidence="1">
    <location>
        <begin position="116"/>
        <end position="128"/>
    </location>
</feature>
<dbReference type="SUPFAM" id="SSF46955">
    <property type="entry name" value="Putative DNA-binding domain"/>
    <property type="match status" value="1"/>
</dbReference>
<dbReference type="Proteomes" id="UP001500567">
    <property type="component" value="Unassembled WGS sequence"/>
</dbReference>
<feature type="compositionally biased region" description="Basic and acidic residues" evidence="1">
    <location>
        <begin position="106"/>
        <end position="115"/>
    </location>
</feature>
<accession>A0ABP7T1T9</accession>
<evidence type="ECO:0000313" key="3">
    <source>
        <dbReference type="EMBL" id="GAA4019818.1"/>
    </source>
</evidence>
<comment type="caution">
    <text evidence="3">The sequence shown here is derived from an EMBL/GenBank/DDBJ whole genome shotgun (WGS) entry which is preliminary data.</text>
</comment>
<sequence>MTRNTPHNASANNLGTHPDPAALVAMAFPGLREAVAQWMAEDLHKWQSAQQEQSQQEQMMTRKALKAEFEICTQTIRNWEREGILNPLTVGRRVFYSRPEVLEALKSRTKPDGTRLHARRKSTTNKTR</sequence>